<feature type="transmembrane region" description="Helical" evidence="2">
    <location>
        <begin position="121"/>
        <end position="140"/>
    </location>
</feature>
<keyword evidence="2" id="KW-0472">Membrane</keyword>
<evidence type="ECO:0000313" key="3">
    <source>
        <dbReference type="EMBL" id="CAB0040880.1"/>
    </source>
</evidence>
<keyword evidence="4" id="KW-1185">Reference proteome</keyword>
<dbReference type="OrthoDB" id="7699978at2759"/>
<gene>
    <name evidence="3" type="ORF">TBRA_LOCUS12574</name>
</gene>
<feature type="region of interest" description="Disordered" evidence="1">
    <location>
        <begin position="202"/>
        <end position="222"/>
    </location>
</feature>
<dbReference type="AlphaFoldDB" id="A0A6H5IUZ8"/>
<name>A0A6H5IUZ8_9HYME</name>
<dbReference type="Proteomes" id="UP000479190">
    <property type="component" value="Unassembled WGS sequence"/>
</dbReference>
<keyword evidence="2" id="KW-1133">Transmembrane helix</keyword>
<protein>
    <submittedName>
        <fullName evidence="3">Uncharacterized protein</fullName>
    </submittedName>
</protein>
<sequence length="255" mass="29104">MTPAWKYISPESLAIGGIYSEKGTKKLRDLIVFPLERGAIMNTILRGAVGQQVNTEGISISPFITEKILNTIATNTWNRVYAGFVSFGTLSAGILGIFMLFRAIKLVVDTTIHSYALYTLYGWSIHLLGALWDSVTYLLLHIGQRRQHEEHQNNIDRIDRERVIEQEDRRINIDAENAPMLQQHERPTTTARERLTTTARERLTTTAREGPTNTTREISTTTTSEAIPKNWPIRMMTTLPELVLFWRVGGDHYKY</sequence>
<dbReference type="EMBL" id="CADCXV010001064">
    <property type="protein sequence ID" value="CAB0040880.1"/>
    <property type="molecule type" value="Genomic_DNA"/>
</dbReference>
<evidence type="ECO:0000256" key="1">
    <source>
        <dbReference type="SAM" id="MobiDB-lite"/>
    </source>
</evidence>
<dbReference type="Pfam" id="PF24664">
    <property type="entry name" value="Monjiviricetes_fusion"/>
    <property type="match status" value="1"/>
</dbReference>
<reference evidence="3 4" key="1">
    <citation type="submission" date="2020-02" db="EMBL/GenBank/DDBJ databases">
        <authorList>
            <person name="Ferguson B K."/>
        </authorList>
    </citation>
    <scope>NUCLEOTIDE SEQUENCE [LARGE SCALE GENOMIC DNA]</scope>
</reference>
<organism evidence="3 4">
    <name type="scientific">Trichogramma brassicae</name>
    <dbReference type="NCBI Taxonomy" id="86971"/>
    <lineage>
        <taxon>Eukaryota</taxon>
        <taxon>Metazoa</taxon>
        <taxon>Ecdysozoa</taxon>
        <taxon>Arthropoda</taxon>
        <taxon>Hexapoda</taxon>
        <taxon>Insecta</taxon>
        <taxon>Pterygota</taxon>
        <taxon>Neoptera</taxon>
        <taxon>Endopterygota</taxon>
        <taxon>Hymenoptera</taxon>
        <taxon>Apocrita</taxon>
        <taxon>Proctotrupomorpha</taxon>
        <taxon>Chalcidoidea</taxon>
        <taxon>Trichogrammatidae</taxon>
        <taxon>Trichogramma</taxon>
    </lineage>
</organism>
<proteinExistence type="predicted"/>
<evidence type="ECO:0000256" key="2">
    <source>
        <dbReference type="SAM" id="Phobius"/>
    </source>
</evidence>
<evidence type="ECO:0000313" key="4">
    <source>
        <dbReference type="Proteomes" id="UP000479190"/>
    </source>
</evidence>
<accession>A0A6H5IUZ8</accession>
<feature type="compositionally biased region" description="Low complexity" evidence="1">
    <location>
        <begin position="204"/>
        <end position="222"/>
    </location>
</feature>
<feature type="transmembrane region" description="Helical" evidence="2">
    <location>
        <begin position="80"/>
        <end position="101"/>
    </location>
</feature>
<keyword evidence="2" id="KW-0812">Transmembrane</keyword>